<evidence type="ECO:0000313" key="3">
    <source>
        <dbReference type="EMBL" id="MDC2743435.1"/>
    </source>
</evidence>
<reference evidence="3" key="3">
    <citation type="submission" date="2022-10" db="EMBL/GenBank/DDBJ databases">
        <title>Human gut microbiome strain richness.</title>
        <authorList>
            <person name="Chen-Liaw A."/>
        </authorList>
    </citation>
    <scope>NUCLEOTIDE SEQUENCE</scope>
    <source>
        <strain evidence="3">BSD2780120875st1_E1_BSD2780120875_150330</strain>
    </source>
</reference>
<comment type="caution">
    <text evidence="4">The sequence shown here is derived from an EMBL/GenBank/DDBJ whole genome shotgun (WGS) entry which is preliminary data.</text>
</comment>
<evidence type="ECO:0000313" key="4">
    <source>
        <dbReference type="EMBL" id="RGX10170.1"/>
    </source>
</evidence>
<feature type="chain" id="PRO_5042681765" description="Lipoprotein" evidence="1">
    <location>
        <begin position="23"/>
        <end position="599"/>
    </location>
</feature>
<dbReference type="STRING" id="28116.Bovatus_01982"/>
<gene>
    <name evidence="4" type="ORF">DWV35_10730</name>
    <name evidence="2" type="ORF">F3B98_12875</name>
    <name evidence="3" type="ORF">PO382_14515</name>
</gene>
<evidence type="ECO:0000313" key="5">
    <source>
        <dbReference type="Proteomes" id="UP000286031"/>
    </source>
</evidence>
<evidence type="ECO:0000313" key="6">
    <source>
        <dbReference type="Proteomes" id="UP000435985"/>
    </source>
</evidence>
<evidence type="ECO:0000256" key="1">
    <source>
        <dbReference type="SAM" id="SignalP"/>
    </source>
</evidence>
<organism evidence="4 5">
    <name type="scientific">Bacteroides ovatus</name>
    <dbReference type="NCBI Taxonomy" id="28116"/>
    <lineage>
        <taxon>Bacteria</taxon>
        <taxon>Pseudomonadati</taxon>
        <taxon>Bacteroidota</taxon>
        <taxon>Bacteroidia</taxon>
        <taxon>Bacteroidales</taxon>
        <taxon>Bacteroidaceae</taxon>
        <taxon>Bacteroides</taxon>
    </lineage>
</organism>
<dbReference type="EMBL" id="QSBI01000011">
    <property type="protein sequence ID" value="RGX10170.1"/>
    <property type="molecule type" value="Genomic_DNA"/>
</dbReference>
<proteinExistence type="predicted"/>
<dbReference type="Proteomes" id="UP000286031">
    <property type="component" value="Unassembled WGS sequence"/>
</dbReference>
<accession>A0A139KPG4</accession>
<dbReference type="Proteomes" id="UP000435985">
    <property type="component" value="Unassembled WGS sequence"/>
</dbReference>
<protein>
    <recommendedName>
        <fullName evidence="7">Lipoprotein</fullName>
    </recommendedName>
</protein>
<evidence type="ECO:0000313" key="2">
    <source>
        <dbReference type="EMBL" id="KAA4663904.1"/>
    </source>
</evidence>
<evidence type="ECO:0008006" key="7">
    <source>
        <dbReference type="Google" id="ProtNLM"/>
    </source>
</evidence>
<dbReference type="RefSeq" id="WP_022200250.1">
    <property type="nucleotide sequence ID" value="NZ_CAXTIO010000011.1"/>
</dbReference>
<name>A0A139KPG4_BACOV</name>
<dbReference type="EMBL" id="JAQNZF010000018">
    <property type="protein sequence ID" value="MDC2743435.1"/>
    <property type="molecule type" value="Genomic_DNA"/>
</dbReference>
<keyword evidence="1" id="KW-0732">Signal</keyword>
<sequence>MKTRFISFFLFMLAMSCFVACSDDDPATDPEPEPELEPVETVNTYTYKDKTIQAKSVSCFEQDGIVYVCMSPLQSLETLEDFMNSGKEYVMLGVDKSLVGSPVTVGSSEGDDYVLYYMDADGEAIVAVDPYEWEEVLTQGKITLTMTPGENEISAVKATFDCTLKSGGKFTGEAGCSYKAPAKLPSEFSFGSEVRPLKSAVATVIGGIQYLYLSPDAGVTTVEDMSDTEFLMIGINPDMLGQVLDITSYDGTDYAFYNMTELGADDLGAVEPYGWSEICSAGKFKVEKTDDHVKVTFSFTLLSGEKFEGSYEGAYSEIKQSTTNILTLNGEKTRDIKATFYEKTDAGVALYLTPSGISSAADLENVNSYYVRLFVPNAGLNGQEVDITDTNLAFEFTYYSPYDEERIQISKGHLEDAAGTFSVSKSADNEYSLTLNLKYLGDNSLKISGNYNGAFAVYDTTIPNEYRLGADGTPVTIQSVVIDKTDADICVIYLSRQPGITTVAGMSAADAVVRLSKTMLDGVLRGFSGDDENVKISITYEGVTYSRANTTLGNLALGGRTSVSLQGNEVEMTFEVVGIKKYGDASLSGYYKGAVTVIE</sequence>
<dbReference type="AlphaFoldDB" id="A0A139KPG4"/>
<dbReference type="Proteomes" id="UP001219389">
    <property type="component" value="Unassembled WGS sequence"/>
</dbReference>
<dbReference type="PROSITE" id="PS51257">
    <property type="entry name" value="PROKAR_LIPOPROTEIN"/>
    <property type="match status" value="1"/>
</dbReference>
<feature type="signal peptide" evidence="1">
    <location>
        <begin position="1"/>
        <end position="22"/>
    </location>
</feature>
<reference evidence="4 5" key="1">
    <citation type="submission" date="2018-08" db="EMBL/GenBank/DDBJ databases">
        <title>A genome reference for cultivated species of the human gut microbiota.</title>
        <authorList>
            <person name="Zou Y."/>
            <person name="Xue W."/>
            <person name="Luo G."/>
        </authorList>
    </citation>
    <scope>NUCLEOTIDE SEQUENCE [LARGE SCALE GENOMIC DNA]</scope>
    <source>
        <strain evidence="4 5">AF04-46</strain>
    </source>
</reference>
<dbReference type="EMBL" id="VWFO01000014">
    <property type="protein sequence ID" value="KAA4663904.1"/>
    <property type="molecule type" value="Genomic_DNA"/>
</dbReference>
<reference evidence="2 6" key="2">
    <citation type="journal article" date="2019" name="Nat. Med.">
        <title>A library of human gut bacterial isolates paired with longitudinal multiomics data enables mechanistic microbiome research.</title>
        <authorList>
            <person name="Poyet M."/>
            <person name="Groussin M."/>
            <person name="Gibbons S.M."/>
            <person name="Avila-Pacheco J."/>
            <person name="Jiang X."/>
            <person name="Kearney S.M."/>
            <person name="Perrotta A.R."/>
            <person name="Berdy B."/>
            <person name="Zhao S."/>
            <person name="Lieberman T.D."/>
            <person name="Swanson P.K."/>
            <person name="Smith M."/>
            <person name="Roesemann S."/>
            <person name="Alexander J.E."/>
            <person name="Rich S.A."/>
            <person name="Livny J."/>
            <person name="Vlamakis H."/>
            <person name="Clish C."/>
            <person name="Bullock K."/>
            <person name="Deik A."/>
            <person name="Scott J."/>
            <person name="Pierce K.A."/>
            <person name="Xavier R.J."/>
            <person name="Alm E.J."/>
        </authorList>
    </citation>
    <scope>NUCLEOTIDE SEQUENCE [LARGE SCALE GENOMIC DNA]</scope>
    <source>
        <strain evidence="2 6">BIOML-A14</strain>
    </source>
</reference>